<dbReference type="AlphaFoldDB" id="A0A9P4JPR4"/>
<proteinExistence type="predicted"/>
<evidence type="ECO:0000313" key="1">
    <source>
        <dbReference type="EMBL" id="KAF2202139.1"/>
    </source>
</evidence>
<dbReference type="Proteomes" id="UP000799536">
    <property type="component" value="Unassembled WGS sequence"/>
</dbReference>
<evidence type="ECO:0000313" key="2">
    <source>
        <dbReference type="Proteomes" id="UP000799536"/>
    </source>
</evidence>
<dbReference type="EMBL" id="ML993948">
    <property type="protein sequence ID" value="KAF2202139.1"/>
    <property type="molecule type" value="Genomic_DNA"/>
</dbReference>
<keyword evidence="2" id="KW-1185">Reference proteome</keyword>
<name>A0A9P4JPR4_9PLEO</name>
<accession>A0A9P4JPR4</accession>
<organism evidence="1 2">
    <name type="scientific">Delitschia confertaspora ATCC 74209</name>
    <dbReference type="NCBI Taxonomy" id="1513339"/>
    <lineage>
        <taxon>Eukaryota</taxon>
        <taxon>Fungi</taxon>
        <taxon>Dikarya</taxon>
        <taxon>Ascomycota</taxon>
        <taxon>Pezizomycotina</taxon>
        <taxon>Dothideomycetes</taxon>
        <taxon>Pleosporomycetidae</taxon>
        <taxon>Pleosporales</taxon>
        <taxon>Delitschiaceae</taxon>
        <taxon>Delitschia</taxon>
    </lineage>
</organism>
<comment type="caution">
    <text evidence="1">The sequence shown here is derived from an EMBL/GenBank/DDBJ whole genome shotgun (WGS) entry which is preliminary data.</text>
</comment>
<gene>
    <name evidence="1" type="ORF">GQ43DRAFT_8863</name>
</gene>
<reference evidence="1" key="1">
    <citation type="journal article" date="2020" name="Stud. Mycol.">
        <title>101 Dothideomycetes genomes: a test case for predicting lifestyles and emergence of pathogens.</title>
        <authorList>
            <person name="Haridas S."/>
            <person name="Albert R."/>
            <person name="Binder M."/>
            <person name="Bloem J."/>
            <person name="Labutti K."/>
            <person name="Salamov A."/>
            <person name="Andreopoulos B."/>
            <person name="Baker S."/>
            <person name="Barry K."/>
            <person name="Bills G."/>
            <person name="Bluhm B."/>
            <person name="Cannon C."/>
            <person name="Castanera R."/>
            <person name="Culley D."/>
            <person name="Daum C."/>
            <person name="Ezra D."/>
            <person name="Gonzalez J."/>
            <person name="Henrissat B."/>
            <person name="Kuo A."/>
            <person name="Liang C."/>
            <person name="Lipzen A."/>
            <person name="Lutzoni F."/>
            <person name="Magnuson J."/>
            <person name="Mondo S."/>
            <person name="Nolan M."/>
            <person name="Ohm R."/>
            <person name="Pangilinan J."/>
            <person name="Park H.-J."/>
            <person name="Ramirez L."/>
            <person name="Alfaro M."/>
            <person name="Sun H."/>
            <person name="Tritt A."/>
            <person name="Yoshinaga Y."/>
            <person name="Zwiers L.-H."/>
            <person name="Turgeon B."/>
            <person name="Goodwin S."/>
            <person name="Spatafora J."/>
            <person name="Crous P."/>
            <person name="Grigoriev I."/>
        </authorList>
    </citation>
    <scope>NUCLEOTIDE SEQUENCE</scope>
    <source>
        <strain evidence="1">ATCC 74209</strain>
    </source>
</reference>
<protein>
    <submittedName>
        <fullName evidence="1">Uncharacterized protein</fullName>
    </submittedName>
</protein>
<sequence>MRNRFKPIIRGSYRQNKGCGERVGADPTDVLSISRGVLVLQQRPEVLLHAASRTRMPSLRSAGINNSSSSRASSAQLWVFFVQSPVKEARGWVPIEVDVPSVLHGSLRFVVLPKSSTACANRPTDTRPKPSPCYPVKLARYNYVFLVLC</sequence>